<dbReference type="InterPro" id="IPR003439">
    <property type="entry name" value="ABC_transporter-like_ATP-bd"/>
</dbReference>
<dbReference type="CDD" id="cd03219">
    <property type="entry name" value="ABC_Mj1267_LivG_branched"/>
    <property type="match status" value="1"/>
</dbReference>
<reference evidence="5 6" key="1">
    <citation type="submission" date="2019-08" db="EMBL/GenBank/DDBJ databases">
        <title>Aureimonas fodiniaquatilis sp. nov., isolated from a coal mine wastewater.</title>
        <authorList>
            <person name="Kim W."/>
        </authorList>
    </citation>
    <scope>NUCLEOTIDE SEQUENCE [LARGE SCALE GENOMIC DNA]</scope>
    <source>
        <strain evidence="5 6">CAU 1482</strain>
    </source>
</reference>
<dbReference type="Pfam" id="PF00005">
    <property type="entry name" value="ABC_tran"/>
    <property type="match status" value="1"/>
</dbReference>
<evidence type="ECO:0000256" key="1">
    <source>
        <dbReference type="ARBA" id="ARBA00022448"/>
    </source>
</evidence>
<name>A0A5B0DT13_9HYPH</name>
<dbReference type="PANTHER" id="PTHR45772:SF7">
    <property type="entry name" value="AMINO ACID ABC TRANSPORTER ATP-BINDING PROTEIN"/>
    <property type="match status" value="1"/>
</dbReference>
<evidence type="ECO:0000256" key="2">
    <source>
        <dbReference type="ARBA" id="ARBA00022741"/>
    </source>
</evidence>
<evidence type="ECO:0000256" key="3">
    <source>
        <dbReference type="ARBA" id="ARBA00022840"/>
    </source>
</evidence>
<accession>A0A5B0DT13</accession>
<dbReference type="InterPro" id="IPR027417">
    <property type="entry name" value="P-loop_NTPase"/>
</dbReference>
<keyword evidence="6" id="KW-1185">Reference proteome</keyword>
<keyword evidence="2" id="KW-0547">Nucleotide-binding</keyword>
<dbReference type="OrthoDB" id="9780942at2"/>
<dbReference type="Proteomes" id="UP000324738">
    <property type="component" value="Unassembled WGS sequence"/>
</dbReference>
<dbReference type="EMBL" id="VTWH01000003">
    <property type="protein sequence ID" value="KAA0969606.1"/>
    <property type="molecule type" value="Genomic_DNA"/>
</dbReference>
<dbReference type="GO" id="GO:1903805">
    <property type="term" value="P:L-valine import across plasma membrane"/>
    <property type="evidence" value="ECO:0007669"/>
    <property type="project" value="TreeGrafter"/>
</dbReference>
<dbReference type="GO" id="GO:1903806">
    <property type="term" value="P:L-isoleucine import across plasma membrane"/>
    <property type="evidence" value="ECO:0007669"/>
    <property type="project" value="TreeGrafter"/>
</dbReference>
<dbReference type="GO" id="GO:0015188">
    <property type="term" value="F:L-isoleucine transmembrane transporter activity"/>
    <property type="evidence" value="ECO:0007669"/>
    <property type="project" value="TreeGrafter"/>
</dbReference>
<feature type="domain" description="ABC transporter" evidence="4">
    <location>
        <begin position="17"/>
        <end position="265"/>
    </location>
</feature>
<dbReference type="GO" id="GO:0042941">
    <property type="term" value="P:D-alanine transmembrane transport"/>
    <property type="evidence" value="ECO:0007669"/>
    <property type="project" value="TreeGrafter"/>
</dbReference>
<dbReference type="GO" id="GO:0005886">
    <property type="term" value="C:plasma membrane"/>
    <property type="evidence" value="ECO:0007669"/>
    <property type="project" value="TreeGrafter"/>
</dbReference>
<dbReference type="GO" id="GO:0005304">
    <property type="term" value="F:L-valine transmembrane transporter activity"/>
    <property type="evidence" value="ECO:0007669"/>
    <property type="project" value="TreeGrafter"/>
</dbReference>
<organism evidence="5 6">
    <name type="scientific">Aureimonas fodinaquatilis</name>
    <dbReference type="NCBI Taxonomy" id="2565783"/>
    <lineage>
        <taxon>Bacteria</taxon>
        <taxon>Pseudomonadati</taxon>
        <taxon>Pseudomonadota</taxon>
        <taxon>Alphaproteobacteria</taxon>
        <taxon>Hyphomicrobiales</taxon>
        <taxon>Aurantimonadaceae</taxon>
        <taxon>Aureimonas</taxon>
    </lineage>
</organism>
<dbReference type="InterPro" id="IPR051120">
    <property type="entry name" value="ABC_AA/LPS_Transport"/>
</dbReference>
<dbReference type="GO" id="GO:0015192">
    <property type="term" value="F:L-phenylalanine transmembrane transporter activity"/>
    <property type="evidence" value="ECO:0007669"/>
    <property type="project" value="TreeGrafter"/>
</dbReference>
<dbReference type="Pfam" id="PF12399">
    <property type="entry name" value="BCA_ABC_TP_C"/>
    <property type="match status" value="1"/>
</dbReference>
<proteinExistence type="predicted"/>
<comment type="caution">
    <text evidence="5">The sequence shown here is derived from an EMBL/GenBank/DDBJ whole genome shotgun (WGS) entry which is preliminary data.</text>
</comment>
<dbReference type="PANTHER" id="PTHR45772">
    <property type="entry name" value="CONSERVED COMPONENT OF ABC TRANSPORTER FOR NATURAL AMINO ACIDS-RELATED"/>
    <property type="match status" value="1"/>
</dbReference>
<dbReference type="Gene3D" id="3.40.50.300">
    <property type="entry name" value="P-loop containing nucleotide triphosphate hydrolases"/>
    <property type="match status" value="1"/>
</dbReference>
<gene>
    <name evidence="5" type="ORF">FPY71_13860</name>
</gene>
<dbReference type="SMART" id="SM00382">
    <property type="entry name" value="AAA"/>
    <property type="match status" value="1"/>
</dbReference>
<dbReference type="FunFam" id="3.40.50.300:FF:000421">
    <property type="entry name" value="Branched-chain amino acid ABC transporter ATP-binding protein"/>
    <property type="match status" value="1"/>
</dbReference>
<dbReference type="InterPro" id="IPR032823">
    <property type="entry name" value="BCA_ABC_TP_C"/>
</dbReference>
<dbReference type="PROSITE" id="PS50893">
    <property type="entry name" value="ABC_TRANSPORTER_2"/>
    <property type="match status" value="1"/>
</dbReference>
<dbReference type="GO" id="GO:0005524">
    <property type="term" value="F:ATP binding"/>
    <property type="evidence" value="ECO:0007669"/>
    <property type="project" value="UniProtKB-KW"/>
</dbReference>
<dbReference type="GO" id="GO:0016887">
    <property type="term" value="F:ATP hydrolysis activity"/>
    <property type="evidence" value="ECO:0007669"/>
    <property type="project" value="InterPro"/>
</dbReference>
<dbReference type="SUPFAM" id="SSF52540">
    <property type="entry name" value="P-loop containing nucleoside triphosphate hydrolases"/>
    <property type="match status" value="1"/>
</dbReference>
<sequence>MIFLIGGCLQPSATPLLEGRSLTRRFGGVTALTDYSVTVGPGELLGLIGPNGAGKTTAFNLLTGVLKPTDGQVLSEGVQLTGKKPEEYARAGIARTFQNIRLFPELSVLENAAAGCAMRRGPGWLATMAGLPSAARAENDIHEIAARQLAEVGLADIADHKAGSLPYGHQRKLEIARALATEPKVLLLDEPAAGMNPSETAALVDMIAGLHERLKISIILVEHDMRLVMRLCQRIQVLDRGKLIAEGAPADIRANEAVVTAYLGTRRERAHA</sequence>
<keyword evidence="1" id="KW-0813">Transport</keyword>
<protein>
    <submittedName>
        <fullName evidence="5">ABC transporter ATP-binding protein</fullName>
    </submittedName>
</protein>
<dbReference type="GO" id="GO:0015808">
    <property type="term" value="P:L-alanine transport"/>
    <property type="evidence" value="ECO:0007669"/>
    <property type="project" value="TreeGrafter"/>
</dbReference>
<evidence type="ECO:0000313" key="6">
    <source>
        <dbReference type="Proteomes" id="UP000324738"/>
    </source>
</evidence>
<evidence type="ECO:0000313" key="5">
    <source>
        <dbReference type="EMBL" id="KAA0969606.1"/>
    </source>
</evidence>
<keyword evidence="3 5" id="KW-0067">ATP-binding</keyword>
<evidence type="ECO:0000259" key="4">
    <source>
        <dbReference type="PROSITE" id="PS50893"/>
    </source>
</evidence>
<dbReference type="AlphaFoldDB" id="A0A5B0DT13"/>
<dbReference type="InterPro" id="IPR003593">
    <property type="entry name" value="AAA+_ATPase"/>
</dbReference>